<evidence type="ECO:0000313" key="3">
    <source>
        <dbReference type="Proteomes" id="UP000256845"/>
    </source>
</evidence>
<dbReference type="Proteomes" id="UP000256845">
    <property type="component" value="Unassembled WGS sequence"/>
</dbReference>
<dbReference type="RefSeq" id="WP_115936864.1">
    <property type="nucleotide sequence ID" value="NZ_QRDW01000004.1"/>
</dbReference>
<evidence type="ECO:0000313" key="2">
    <source>
        <dbReference type="EMBL" id="RED51088.1"/>
    </source>
</evidence>
<keyword evidence="1" id="KW-0472">Membrane</keyword>
<name>A0A3D9HNN8_9PROT</name>
<evidence type="ECO:0000256" key="1">
    <source>
        <dbReference type="SAM" id="Phobius"/>
    </source>
</evidence>
<feature type="transmembrane region" description="Helical" evidence="1">
    <location>
        <begin position="30"/>
        <end position="48"/>
    </location>
</feature>
<proteinExistence type="predicted"/>
<dbReference type="EMBL" id="QRDW01000004">
    <property type="protein sequence ID" value="RED51088.1"/>
    <property type="molecule type" value="Genomic_DNA"/>
</dbReference>
<keyword evidence="1" id="KW-1133">Transmembrane helix</keyword>
<organism evidence="2 3">
    <name type="scientific">Aestuariispira insulae</name>
    <dbReference type="NCBI Taxonomy" id="1461337"/>
    <lineage>
        <taxon>Bacteria</taxon>
        <taxon>Pseudomonadati</taxon>
        <taxon>Pseudomonadota</taxon>
        <taxon>Alphaproteobacteria</taxon>
        <taxon>Rhodospirillales</taxon>
        <taxon>Kiloniellaceae</taxon>
        <taxon>Aestuariispira</taxon>
    </lineage>
</organism>
<feature type="transmembrane region" description="Helical" evidence="1">
    <location>
        <begin position="54"/>
        <end position="82"/>
    </location>
</feature>
<reference evidence="2 3" key="1">
    <citation type="submission" date="2018-07" db="EMBL/GenBank/DDBJ databases">
        <title>Genomic Encyclopedia of Type Strains, Phase III (KMG-III): the genomes of soil and plant-associated and newly described type strains.</title>
        <authorList>
            <person name="Whitman W."/>
        </authorList>
    </citation>
    <scope>NUCLEOTIDE SEQUENCE [LARGE SCALE GENOMIC DNA]</scope>
    <source>
        <strain evidence="2 3">CECT 8488</strain>
    </source>
</reference>
<sequence>MAQVRDLNLQLIYLPLSIQRQQQKERSLRALAFAMLGLAAISLPILLWGGLNGIAYGLVLLMAIYSGAWLLLSMPLDLLALWRSKRALRALAREFGREDLLDQHLPKQLG</sequence>
<gene>
    <name evidence="2" type="ORF">DFP90_104368</name>
</gene>
<keyword evidence="3" id="KW-1185">Reference proteome</keyword>
<comment type="caution">
    <text evidence="2">The sequence shown here is derived from an EMBL/GenBank/DDBJ whole genome shotgun (WGS) entry which is preliminary data.</text>
</comment>
<keyword evidence="1" id="KW-0812">Transmembrane</keyword>
<accession>A0A3D9HNN8</accession>
<dbReference type="AlphaFoldDB" id="A0A3D9HNN8"/>
<protein>
    <submittedName>
        <fullName evidence="2">Uncharacterized protein</fullName>
    </submittedName>
</protein>